<sequence>MQKDVTKYGIQRSKLGSLAVVRLTRDWWKKFSIQHRSSSETWHEQPNKENTFEQPIHCINVANEVSKKINNCKQAKNNPI</sequence>
<dbReference type="EMBL" id="JYDO01000016">
    <property type="protein sequence ID" value="KRZ77880.1"/>
    <property type="molecule type" value="Genomic_DNA"/>
</dbReference>
<dbReference type="AlphaFoldDB" id="A0A0V1N1F9"/>
<dbReference type="Proteomes" id="UP000054843">
    <property type="component" value="Unassembled WGS sequence"/>
</dbReference>
<evidence type="ECO:0000313" key="1">
    <source>
        <dbReference type="EMBL" id="KRZ77880.1"/>
    </source>
</evidence>
<comment type="caution">
    <text evidence="1">The sequence shown here is derived from an EMBL/GenBank/DDBJ whole genome shotgun (WGS) entry which is preliminary data.</text>
</comment>
<accession>A0A0V1N1F9</accession>
<proteinExistence type="predicted"/>
<name>A0A0V1N1F9_9BILA</name>
<evidence type="ECO:0000313" key="2">
    <source>
        <dbReference type="Proteomes" id="UP000054843"/>
    </source>
</evidence>
<dbReference type="OrthoDB" id="10559033at2759"/>
<reference evidence="1 2" key="1">
    <citation type="submission" date="2015-01" db="EMBL/GenBank/DDBJ databases">
        <title>Evolution of Trichinella species and genotypes.</title>
        <authorList>
            <person name="Korhonen P.K."/>
            <person name="Edoardo P."/>
            <person name="Giuseppe L.R."/>
            <person name="Gasser R.B."/>
        </authorList>
    </citation>
    <scope>NUCLEOTIDE SEQUENCE [LARGE SCALE GENOMIC DNA]</scope>
    <source>
        <strain evidence="1">ISS1980</strain>
    </source>
</reference>
<organism evidence="1 2">
    <name type="scientific">Trichinella papuae</name>
    <dbReference type="NCBI Taxonomy" id="268474"/>
    <lineage>
        <taxon>Eukaryota</taxon>
        <taxon>Metazoa</taxon>
        <taxon>Ecdysozoa</taxon>
        <taxon>Nematoda</taxon>
        <taxon>Enoplea</taxon>
        <taxon>Dorylaimia</taxon>
        <taxon>Trichinellida</taxon>
        <taxon>Trichinellidae</taxon>
        <taxon>Trichinella</taxon>
    </lineage>
</organism>
<protein>
    <submittedName>
        <fullName evidence="1">Uncharacterized protein</fullName>
    </submittedName>
</protein>
<gene>
    <name evidence="1" type="ORF">T10_4233</name>
</gene>
<keyword evidence="2" id="KW-1185">Reference proteome</keyword>